<sequence length="171" mass="18240">MHVSAFRRGGARPRVNELVSFEIRIKPDGKKEAINVMRAGEASRPTRGRSTRDAAAPRSGLIGSALSLAAVAAIGLVGYNHYFGHRDAMTAPMAESAGAAAVSDRHRALPRSSPESAAASSRTRPTFVCDGRIHCSQMSSCEEARFFVRHCPNTEMDGDGDGEPCESQCGH</sequence>
<dbReference type="Proteomes" id="UP000023435">
    <property type="component" value="Unassembled WGS sequence"/>
</dbReference>
<feature type="compositionally biased region" description="Low complexity" evidence="1">
    <location>
        <begin position="110"/>
        <end position="123"/>
    </location>
</feature>
<keyword evidence="2" id="KW-1133">Transmembrane helix</keyword>
<organism evidence="4 5">
    <name type="scientific">Lysobacter capsici AZ78</name>
    <dbReference type="NCBI Taxonomy" id="1444315"/>
    <lineage>
        <taxon>Bacteria</taxon>
        <taxon>Pseudomonadati</taxon>
        <taxon>Pseudomonadota</taxon>
        <taxon>Gammaproteobacteria</taxon>
        <taxon>Lysobacterales</taxon>
        <taxon>Lysobacteraceae</taxon>
        <taxon>Lysobacter</taxon>
    </lineage>
</organism>
<evidence type="ECO:0000313" key="4">
    <source>
        <dbReference type="EMBL" id="KWS02552.1"/>
    </source>
</evidence>
<dbReference type="InterPro" id="IPR008613">
    <property type="entry name" value="Excalibur_Ca-bd_domain"/>
</dbReference>
<keyword evidence="2" id="KW-0812">Transmembrane</keyword>
<keyword evidence="2" id="KW-0472">Membrane</keyword>
<keyword evidence="5" id="KW-1185">Reference proteome</keyword>
<comment type="caution">
    <text evidence="4">The sequence shown here is derived from an EMBL/GenBank/DDBJ whole genome shotgun (WGS) entry which is preliminary data.</text>
</comment>
<gene>
    <name evidence="4" type="ORF">AZ78_0096</name>
</gene>
<feature type="transmembrane region" description="Helical" evidence="2">
    <location>
        <begin position="60"/>
        <end position="79"/>
    </location>
</feature>
<proteinExistence type="predicted"/>
<dbReference type="RefSeq" id="WP_060410401.1">
    <property type="nucleotide sequence ID" value="NZ_JAJA02000001.1"/>
</dbReference>
<protein>
    <submittedName>
        <fullName evidence="4">Cold shock domain family protein</fullName>
    </submittedName>
</protein>
<dbReference type="AlphaFoldDB" id="A0A108U4S4"/>
<feature type="region of interest" description="Disordered" evidence="1">
    <location>
        <begin position="102"/>
        <end position="123"/>
    </location>
</feature>
<accession>A0A108U4S4</accession>
<reference evidence="4 5" key="1">
    <citation type="journal article" date="2014" name="Genome Announc.">
        <title>Draft Genome Sequence of Lysobacter capsici AZ78, a Bacterium Antagonistic to Plant-Pathogenic Oomycetes.</title>
        <authorList>
            <person name="Puopolo G."/>
            <person name="Sonego P."/>
            <person name="Engelen K."/>
            <person name="Pertot I."/>
        </authorList>
    </citation>
    <scope>NUCLEOTIDE SEQUENCE [LARGE SCALE GENOMIC DNA]</scope>
    <source>
        <strain evidence="4 5">AZ78</strain>
    </source>
</reference>
<feature type="domain" description="Excalibur calcium-binding" evidence="3">
    <location>
        <begin position="134"/>
        <end position="166"/>
    </location>
</feature>
<name>A0A108U4S4_9GAMM</name>
<evidence type="ECO:0000259" key="3">
    <source>
        <dbReference type="Pfam" id="PF05901"/>
    </source>
</evidence>
<dbReference type="Pfam" id="PF05901">
    <property type="entry name" value="Excalibur"/>
    <property type="match status" value="1"/>
</dbReference>
<evidence type="ECO:0000256" key="1">
    <source>
        <dbReference type="SAM" id="MobiDB-lite"/>
    </source>
</evidence>
<feature type="region of interest" description="Disordered" evidence="1">
    <location>
        <begin position="37"/>
        <end position="56"/>
    </location>
</feature>
<dbReference type="EMBL" id="JAJA02000001">
    <property type="protein sequence ID" value="KWS02552.1"/>
    <property type="molecule type" value="Genomic_DNA"/>
</dbReference>
<evidence type="ECO:0000256" key="2">
    <source>
        <dbReference type="SAM" id="Phobius"/>
    </source>
</evidence>
<evidence type="ECO:0000313" key="5">
    <source>
        <dbReference type="Proteomes" id="UP000023435"/>
    </source>
</evidence>